<reference evidence="1" key="1">
    <citation type="submission" date="2018-06" db="EMBL/GenBank/DDBJ databases">
        <authorList>
            <person name="Zhirakovskaya E."/>
        </authorList>
    </citation>
    <scope>NUCLEOTIDE SEQUENCE</scope>
</reference>
<organism evidence="1">
    <name type="scientific">hydrothermal vent metagenome</name>
    <dbReference type="NCBI Taxonomy" id="652676"/>
    <lineage>
        <taxon>unclassified sequences</taxon>
        <taxon>metagenomes</taxon>
        <taxon>ecological metagenomes</taxon>
    </lineage>
</organism>
<dbReference type="EMBL" id="UOEQ01000408">
    <property type="protein sequence ID" value="VAW22284.1"/>
    <property type="molecule type" value="Genomic_DNA"/>
</dbReference>
<evidence type="ECO:0008006" key="2">
    <source>
        <dbReference type="Google" id="ProtNLM"/>
    </source>
</evidence>
<name>A0A3B0UQ71_9ZZZZ</name>
<accession>A0A3B0UQ71</accession>
<gene>
    <name evidence="1" type="ORF">MNBD_ALPHA11-2034</name>
</gene>
<evidence type="ECO:0000313" key="1">
    <source>
        <dbReference type="EMBL" id="VAW22284.1"/>
    </source>
</evidence>
<dbReference type="AlphaFoldDB" id="A0A3B0UQ71"/>
<sequence length="363" mass="39802">MQNLEIGIVGTSLQAALLCGLLAKNHKKKVCLFIESSVLVRLCRQTCLSFNISIRPQTWKLNESNLSEASAIIAKIGGKNALTRVSPLILCKGKSGGRAMAHMYHLLRSNDYEIERLSEQKYPLTSGAYRIRGAKTVHSQIMWPQLFKWLKELGVTIADPGEFTFSFRRDGSVAAKSSKGLKSDLKVIEMDRFILADEASILTHGRNEDVNRLFMPIQTSSIVTAPSGQNKEKFILSPEYNFCATSNPDGGFKVLADAPINKFGALLADLVDPNPEFYLQGKAVFNTLKSRDGAPIVGSVTPSSPWLLGGLGNYAMFLTPAIARYICDVATDSELEYFTAHTASKNRKPHAIADYIGYTSGAD</sequence>
<proteinExistence type="predicted"/>
<protein>
    <recommendedName>
        <fullName evidence="2">FAD dependent oxidoreductase domain-containing protein</fullName>
    </recommendedName>
</protein>